<evidence type="ECO:0000313" key="7">
    <source>
        <dbReference type="EMBL" id="NYT36036.1"/>
    </source>
</evidence>
<comment type="caution">
    <text evidence="7">The sequence shown here is derived from an EMBL/GenBank/DDBJ whole genome shotgun (WGS) entry which is preliminary data.</text>
</comment>
<dbReference type="PANTHER" id="PTHR43779:SF3">
    <property type="entry name" value="(3R)-3-[(CARBOXYMETHYL)AMINO]FATTY ACID OXYGENASE_DECARBOXYLASE"/>
    <property type="match status" value="1"/>
</dbReference>
<evidence type="ECO:0000313" key="8">
    <source>
        <dbReference type="Proteomes" id="UP000580517"/>
    </source>
</evidence>
<evidence type="ECO:0000259" key="6">
    <source>
        <dbReference type="Pfam" id="PF02668"/>
    </source>
</evidence>
<dbReference type="PANTHER" id="PTHR43779">
    <property type="entry name" value="DIOXYGENASE RV0097-RELATED"/>
    <property type="match status" value="1"/>
</dbReference>
<evidence type="ECO:0000256" key="1">
    <source>
        <dbReference type="ARBA" id="ARBA00005896"/>
    </source>
</evidence>
<keyword evidence="8" id="KW-1185">Reference proteome</keyword>
<dbReference type="InterPro" id="IPR051178">
    <property type="entry name" value="TfdA_dioxygenase"/>
</dbReference>
<dbReference type="Gene3D" id="3.60.130.10">
    <property type="entry name" value="Clavaminate synthase-like"/>
    <property type="match status" value="1"/>
</dbReference>
<evidence type="ECO:0000256" key="5">
    <source>
        <dbReference type="ARBA" id="ARBA00023004"/>
    </source>
</evidence>
<comment type="similarity">
    <text evidence="1">Belongs to the TfdA dioxygenase family.</text>
</comment>
<dbReference type="SUPFAM" id="SSF51197">
    <property type="entry name" value="Clavaminate synthase-like"/>
    <property type="match status" value="1"/>
</dbReference>
<gene>
    <name evidence="7" type="ORF">H0A68_04060</name>
</gene>
<keyword evidence="5" id="KW-0408">Iron</keyword>
<organism evidence="7 8">
    <name type="scientific">Allopusillimonas soli</name>
    <dbReference type="NCBI Taxonomy" id="659016"/>
    <lineage>
        <taxon>Bacteria</taxon>
        <taxon>Pseudomonadati</taxon>
        <taxon>Pseudomonadota</taxon>
        <taxon>Betaproteobacteria</taxon>
        <taxon>Burkholderiales</taxon>
        <taxon>Alcaligenaceae</taxon>
        <taxon>Allopusillimonas</taxon>
    </lineage>
</organism>
<name>A0A853FD93_9BURK</name>
<dbReference type="GO" id="GO:0046872">
    <property type="term" value="F:metal ion binding"/>
    <property type="evidence" value="ECO:0007669"/>
    <property type="project" value="UniProtKB-KW"/>
</dbReference>
<keyword evidence="2" id="KW-0479">Metal-binding</keyword>
<dbReference type="InterPro" id="IPR042098">
    <property type="entry name" value="TauD-like_sf"/>
</dbReference>
<dbReference type="GO" id="GO:0016706">
    <property type="term" value="F:2-oxoglutarate-dependent dioxygenase activity"/>
    <property type="evidence" value="ECO:0007669"/>
    <property type="project" value="UniProtKB-ARBA"/>
</dbReference>
<keyword evidence="3 7" id="KW-0223">Dioxygenase</keyword>
<sequence>MALSIKQIHPFFVGEVTGVNLRSAQEHDLAQLRAGMDRYGVLVFHDQPMDNEAQLEFARRFDGVLHTKTSLSVLEKNRFGSDALTDISNVNDKGELLKNDDRRRVSSLSNRLWHTDASFQDPAGRYSMLSCKVVPPVRADTEYADMYTAYDTLDDETKALIEGLHAFHSIVYSRHVLGFEFSDEEKNKLPGATHPLVRINPNTGRRSLYLASHASHIVGWPVPEGRALLRDLTEHATRAELVYSHNWRPDDFVIWDNRSTMHRGRRFDDKKYQRELRRTTTLDMEPAMA</sequence>
<dbReference type="Pfam" id="PF02668">
    <property type="entry name" value="TauD"/>
    <property type="match status" value="1"/>
</dbReference>
<evidence type="ECO:0000256" key="2">
    <source>
        <dbReference type="ARBA" id="ARBA00022723"/>
    </source>
</evidence>
<dbReference type="EMBL" id="JACCEW010000001">
    <property type="protein sequence ID" value="NYT36036.1"/>
    <property type="molecule type" value="Genomic_DNA"/>
</dbReference>
<accession>A0A853FD93</accession>
<dbReference type="Proteomes" id="UP000580517">
    <property type="component" value="Unassembled WGS sequence"/>
</dbReference>
<evidence type="ECO:0000256" key="3">
    <source>
        <dbReference type="ARBA" id="ARBA00022964"/>
    </source>
</evidence>
<keyword evidence="4" id="KW-0560">Oxidoreductase</keyword>
<dbReference type="InterPro" id="IPR003819">
    <property type="entry name" value="TauD/TfdA-like"/>
</dbReference>
<protein>
    <submittedName>
        <fullName evidence="7">TauD/TfdA family dioxygenase</fullName>
    </submittedName>
</protein>
<feature type="domain" description="TauD/TfdA-like" evidence="6">
    <location>
        <begin position="5"/>
        <end position="280"/>
    </location>
</feature>
<evidence type="ECO:0000256" key="4">
    <source>
        <dbReference type="ARBA" id="ARBA00023002"/>
    </source>
</evidence>
<proteinExistence type="inferred from homology"/>
<dbReference type="RefSeq" id="WP_129967952.1">
    <property type="nucleotide sequence ID" value="NZ_JACCEW010000001.1"/>
</dbReference>
<dbReference type="AlphaFoldDB" id="A0A853FD93"/>
<reference evidence="7 8" key="1">
    <citation type="submission" date="2020-07" db="EMBL/GenBank/DDBJ databases">
        <title>Taxonomic revisions and descriptions of new bacterial species based on genomic comparisons in the high-G+C-content subgroup of the family Alcaligenaceae.</title>
        <authorList>
            <person name="Szabo A."/>
            <person name="Felfoldi T."/>
        </authorList>
    </citation>
    <scope>NUCLEOTIDE SEQUENCE [LARGE SCALE GENOMIC DNA]</scope>
    <source>
        <strain evidence="7 8">DSM 25264</strain>
    </source>
</reference>
<dbReference type="OrthoDB" id="8893262at2"/>